<dbReference type="PANTHER" id="PTHR11803:SF39">
    <property type="entry name" value="2-IMINOBUTANOATE_2-IMINOPROPANOATE DEAMINASE"/>
    <property type="match status" value="1"/>
</dbReference>
<sequence>MSIEEVLSMQIIHTDQAPKAIGPYSQAVQVDRFVYTSGQIPLTPDGEMVQGGVKEQVEQVFRNLDAVLTAAGARRDQVVKATIFMTDLAEFQVVNEACEAFFGSHKPARSTVQVAALPRGAKVEIELVAYLGK</sequence>
<evidence type="ECO:0000313" key="2">
    <source>
        <dbReference type="EMBL" id="AEJ42217.1"/>
    </source>
</evidence>
<dbReference type="Pfam" id="PF01042">
    <property type="entry name" value="Ribonuc_L-PSP"/>
    <property type="match status" value="1"/>
</dbReference>
<dbReference type="GO" id="GO:0019239">
    <property type="term" value="F:deaminase activity"/>
    <property type="evidence" value="ECO:0007669"/>
    <property type="project" value="TreeGrafter"/>
</dbReference>
<dbReference type="InterPro" id="IPR006056">
    <property type="entry name" value="RidA"/>
</dbReference>
<reference evidence="3" key="2">
    <citation type="submission" date="2011-06" db="EMBL/GenBank/DDBJ databases">
        <title>The complete genome sequence of Alicyclobacillus acidocaldarius sp. Tc-4-1.</title>
        <authorList>
            <person name="Chen Y."/>
            <person name="He Y."/>
            <person name="Dong Z."/>
            <person name="Hu S."/>
        </authorList>
    </citation>
    <scope>NUCLEOTIDE SEQUENCE [LARGE SCALE GENOMIC DNA]</scope>
    <source>
        <strain evidence="3">Tc-4-1</strain>
    </source>
</reference>
<dbReference type="KEGG" id="aad:TC41_0243"/>
<protein>
    <submittedName>
        <fullName evidence="2">Endoribonuclease L-PSP</fullName>
    </submittedName>
</protein>
<dbReference type="PROSITE" id="PS01094">
    <property type="entry name" value="UPF0076"/>
    <property type="match status" value="1"/>
</dbReference>
<name>F8IJM8_ALIAT</name>
<dbReference type="FunFam" id="3.30.1330.40:FF:000001">
    <property type="entry name" value="L-PSP family endoribonuclease"/>
    <property type="match status" value="1"/>
</dbReference>
<dbReference type="Gene3D" id="3.30.1330.40">
    <property type="entry name" value="RutC-like"/>
    <property type="match status" value="1"/>
</dbReference>
<dbReference type="STRING" id="1048834.TC41_0243"/>
<dbReference type="AlphaFoldDB" id="F8IJM8"/>
<organism evidence="2 3">
    <name type="scientific">Alicyclobacillus acidocaldarius (strain Tc-4-1)</name>
    <name type="common">Bacillus acidocaldarius</name>
    <dbReference type="NCBI Taxonomy" id="1048834"/>
    <lineage>
        <taxon>Bacteria</taxon>
        <taxon>Bacillati</taxon>
        <taxon>Bacillota</taxon>
        <taxon>Bacilli</taxon>
        <taxon>Bacillales</taxon>
        <taxon>Alicyclobacillaceae</taxon>
        <taxon>Alicyclobacillus</taxon>
    </lineage>
</organism>
<dbReference type="NCBIfam" id="TIGR00004">
    <property type="entry name" value="Rid family detoxifying hydrolase"/>
    <property type="match status" value="1"/>
</dbReference>
<dbReference type="PATRIC" id="fig|1048834.4.peg.228"/>
<dbReference type="PANTHER" id="PTHR11803">
    <property type="entry name" value="2-IMINOBUTANOATE/2-IMINOPROPANOATE DEAMINASE RIDA"/>
    <property type="match status" value="1"/>
</dbReference>
<dbReference type="HOGENOM" id="CLU_100715_7_3_9"/>
<dbReference type="InterPro" id="IPR035959">
    <property type="entry name" value="RutC-like_sf"/>
</dbReference>
<dbReference type="SUPFAM" id="SSF55298">
    <property type="entry name" value="YjgF-like"/>
    <property type="match status" value="1"/>
</dbReference>
<gene>
    <name evidence="2" type="primary">tdcF</name>
    <name evidence="2" type="ordered locus">TC41_0243</name>
</gene>
<dbReference type="GO" id="GO:0005829">
    <property type="term" value="C:cytosol"/>
    <property type="evidence" value="ECO:0007669"/>
    <property type="project" value="TreeGrafter"/>
</dbReference>
<dbReference type="CDD" id="cd00448">
    <property type="entry name" value="YjgF_YER057c_UK114_family"/>
    <property type="match status" value="1"/>
</dbReference>
<dbReference type="eggNOG" id="COG0251">
    <property type="taxonomic scope" value="Bacteria"/>
</dbReference>
<dbReference type="InterPro" id="IPR006175">
    <property type="entry name" value="YjgF/YER057c/UK114"/>
</dbReference>
<accession>F8IJM8</accession>
<dbReference type="Proteomes" id="UP000000292">
    <property type="component" value="Chromosome"/>
</dbReference>
<reference evidence="2 3" key="1">
    <citation type="journal article" date="2011" name="J. Bacteriol.">
        <title>Complete Genome Sequence of Alicyclobacillus acidocaldarius Strain Tc-4-1.</title>
        <authorList>
            <person name="Chen Y."/>
            <person name="He Y."/>
            <person name="Zhang B."/>
            <person name="Yang J."/>
            <person name="Li W."/>
            <person name="Dong Z."/>
            <person name="Hu S."/>
        </authorList>
    </citation>
    <scope>NUCLEOTIDE SEQUENCE [LARGE SCALE GENOMIC DNA]</scope>
    <source>
        <strain evidence="2 3">Tc-4-1</strain>
    </source>
</reference>
<dbReference type="InterPro" id="IPR019897">
    <property type="entry name" value="RidA_CS"/>
</dbReference>
<evidence type="ECO:0000313" key="3">
    <source>
        <dbReference type="Proteomes" id="UP000000292"/>
    </source>
</evidence>
<evidence type="ECO:0000256" key="1">
    <source>
        <dbReference type="ARBA" id="ARBA00010552"/>
    </source>
</evidence>
<dbReference type="EMBL" id="CP002902">
    <property type="protein sequence ID" value="AEJ42217.1"/>
    <property type="molecule type" value="Genomic_DNA"/>
</dbReference>
<proteinExistence type="inferred from homology"/>
<comment type="similarity">
    <text evidence="1">Belongs to the RutC family.</text>
</comment>